<protein>
    <recommendedName>
        <fullName evidence="2">Nephrocystin 3-like N-terminal domain-containing protein</fullName>
    </recommendedName>
</protein>
<dbReference type="SUPFAM" id="SSF52540">
    <property type="entry name" value="P-loop containing nucleoside triphosphate hydrolases"/>
    <property type="match status" value="1"/>
</dbReference>
<dbReference type="AlphaFoldDB" id="A0A9W8J559"/>
<dbReference type="InterPro" id="IPR056884">
    <property type="entry name" value="NPHP3-like_N"/>
</dbReference>
<dbReference type="Proteomes" id="UP001140091">
    <property type="component" value="Unassembled WGS sequence"/>
</dbReference>
<dbReference type="EMBL" id="JANBPK010000972">
    <property type="protein sequence ID" value="KAJ2927634.1"/>
    <property type="molecule type" value="Genomic_DNA"/>
</dbReference>
<dbReference type="PANTHER" id="PTHR10039:SF17">
    <property type="entry name" value="FUNGAL STAND N-TERMINAL GOODBYE DOMAIN-CONTAINING PROTEIN-RELATED"/>
    <property type="match status" value="1"/>
</dbReference>
<dbReference type="Pfam" id="PF24883">
    <property type="entry name" value="NPHP3_N"/>
    <property type="match status" value="1"/>
</dbReference>
<dbReference type="InterPro" id="IPR027417">
    <property type="entry name" value="P-loop_NTPase"/>
</dbReference>
<evidence type="ECO:0000313" key="3">
    <source>
        <dbReference type="EMBL" id="KAJ2927634.1"/>
    </source>
</evidence>
<reference evidence="3" key="1">
    <citation type="submission" date="2022-06" db="EMBL/GenBank/DDBJ databases">
        <title>Genome Sequence of Candolleomyces eurysporus.</title>
        <authorList>
            <person name="Buettner E."/>
        </authorList>
    </citation>
    <scope>NUCLEOTIDE SEQUENCE</scope>
    <source>
        <strain evidence="3">VTCC 930004</strain>
    </source>
</reference>
<comment type="caution">
    <text evidence="3">The sequence shown here is derived from an EMBL/GenBank/DDBJ whole genome shotgun (WGS) entry which is preliminary data.</text>
</comment>
<proteinExistence type="predicted"/>
<gene>
    <name evidence="3" type="ORF">H1R20_g9467</name>
</gene>
<evidence type="ECO:0000313" key="4">
    <source>
        <dbReference type="Proteomes" id="UP001140091"/>
    </source>
</evidence>
<dbReference type="OrthoDB" id="4760524at2759"/>
<accession>A0A9W8J559</accession>
<organism evidence="3 4">
    <name type="scientific">Candolleomyces eurysporus</name>
    <dbReference type="NCBI Taxonomy" id="2828524"/>
    <lineage>
        <taxon>Eukaryota</taxon>
        <taxon>Fungi</taxon>
        <taxon>Dikarya</taxon>
        <taxon>Basidiomycota</taxon>
        <taxon>Agaricomycotina</taxon>
        <taxon>Agaricomycetes</taxon>
        <taxon>Agaricomycetidae</taxon>
        <taxon>Agaricales</taxon>
        <taxon>Agaricineae</taxon>
        <taxon>Psathyrellaceae</taxon>
        <taxon>Candolleomyces</taxon>
    </lineage>
</organism>
<evidence type="ECO:0000256" key="1">
    <source>
        <dbReference type="ARBA" id="ARBA00022737"/>
    </source>
</evidence>
<dbReference type="PANTHER" id="PTHR10039">
    <property type="entry name" value="AMELOGENIN"/>
    <property type="match status" value="1"/>
</dbReference>
<name>A0A9W8J559_9AGAR</name>
<sequence>MRDLHHFDAPNATHVTNNTVVTSGSIDGWRTLQKHTAPNALHNSSARFDAPKCDEDTRIEVTDEIMGFIEDRGHPQRLLCMTGAAGSGKSALQQSIAERCAKGNILGAAYFISVADAKRNTASTIVPTIAYQLGLHHPTLQRFVAAEVEHDPLIFSRSLITQMDVLVVRPFENLQGSNDCDTSTFPYAILIDGLDECQGEPSTTTDLGRVKMKYNAEDRQAELLAAIRNSLLNSDLPFRVFIASRPELPIRTALGPTGSLHGLAYQIQLSDQYDATEDMRRYLRRRFQDIGLRIGQPNWFTEGNIETLVQAGSGQFVYVATVFKYVSERRGSPAHRLKTVLNWTADQGQVTKPFEALDILYTSILLNAKEAYEAVDTHSGRDFLFLLKAFDMRASEQLPLYHPDHIHVLLNLEIDALEILALDLRSLVYLKKDSLGTMELTMYHKSFSDFMDEESRAKDLFVSCSRVYTHLAKCCMQHIIESPELHSLPDEWEDMSVSEQRLKTAITELDYVVNAVGIDDEIVDFTHKGGWQKIDMVLSKPSGFGITFNNDWDYACNWIQDLGNTADDLKKRRPEAAAIMSKYLGKWKHYFNESCPEERYHFDFDTDSTCSGSDDESSDSD</sequence>
<keyword evidence="4" id="KW-1185">Reference proteome</keyword>
<feature type="non-terminal residue" evidence="3">
    <location>
        <position position="1"/>
    </location>
</feature>
<evidence type="ECO:0000259" key="2">
    <source>
        <dbReference type="Pfam" id="PF24883"/>
    </source>
</evidence>
<keyword evidence="1" id="KW-0677">Repeat</keyword>
<feature type="domain" description="Nephrocystin 3-like N-terminal" evidence="2">
    <location>
        <begin position="74"/>
        <end position="245"/>
    </location>
</feature>